<accession>A0A7G7MIX4</accession>
<keyword evidence="1" id="KW-0812">Transmembrane</keyword>
<name>A0A7G7MIX4_9PSEU</name>
<dbReference type="AlphaFoldDB" id="A0A7G7MIX4"/>
<protein>
    <submittedName>
        <fullName evidence="2">Uncharacterized protein</fullName>
    </submittedName>
</protein>
<organism evidence="2 3">
    <name type="scientific">Pseudonocardia petroleophila</name>
    <dbReference type="NCBI Taxonomy" id="37331"/>
    <lineage>
        <taxon>Bacteria</taxon>
        <taxon>Bacillati</taxon>
        <taxon>Actinomycetota</taxon>
        <taxon>Actinomycetes</taxon>
        <taxon>Pseudonocardiales</taxon>
        <taxon>Pseudonocardiaceae</taxon>
        <taxon>Pseudonocardia</taxon>
    </lineage>
</organism>
<sequence>MTSEFALVPSRRTVRRLDLVAMSAVAVFAALGLVVGTQLWGLAELHRGLLDAASALDSTGRAIGLVADAPLIGESAGRLAGDITATAGDVRVQAVAARDGVRAVAIGVGTTIGLLGLLPALALWLPLRLARRRELRGLRRMLSGPAAPALVEHLARAAVRRVPYGELCRISPRPWLDLEHGRHTALAHAELRRLGVTPPPGWDGPDPGPTHG</sequence>
<evidence type="ECO:0000313" key="2">
    <source>
        <dbReference type="EMBL" id="QNG52735.1"/>
    </source>
</evidence>
<keyword evidence="1" id="KW-0472">Membrane</keyword>
<dbReference type="RefSeq" id="WP_185719564.1">
    <property type="nucleotide sequence ID" value="NZ_BAAAWI010000001.1"/>
</dbReference>
<keyword evidence="3" id="KW-1185">Reference proteome</keyword>
<gene>
    <name evidence="2" type="ORF">H6H00_01285</name>
</gene>
<evidence type="ECO:0000313" key="3">
    <source>
        <dbReference type="Proteomes" id="UP000515728"/>
    </source>
</evidence>
<evidence type="ECO:0000256" key="1">
    <source>
        <dbReference type="SAM" id="Phobius"/>
    </source>
</evidence>
<dbReference type="KEGG" id="ppel:H6H00_01285"/>
<proteinExistence type="predicted"/>
<feature type="transmembrane region" description="Helical" evidence="1">
    <location>
        <begin position="103"/>
        <end position="127"/>
    </location>
</feature>
<keyword evidence="1" id="KW-1133">Transmembrane helix</keyword>
<feature type="transmembrane region" description="Helical" evidence="1">
    <location>
        <begin position="19"/>
        <end position="40"/>
    </location>
</feature>
<dbReference type="EMBL" id="CP060131">
    <property type="protein sequence ID" value="QNG52735.1"/>
    <property type="molecule type" value="Genomic_DNA"/>
</dbReference>
<reference evidence="2 3" key="1">
    <citation type="submission" date="2020-08" db="EMBL/GenBank/DDBJ databases">
        <authorList>
            <person name="Mo P."/>
        </authorList>
    </citation>
    <scope>NUCLEOTIDE SEQUENCE [LARGE SCALE GENOMIC DNA]</scope>
    <source>
        <strain evidence="2 3">CGMCC 4.1532</strain>
    </source>
</reference>
<dbReference type="Proteomes" id="UP000515728">
    <property type="component" value="Chromosome"/>
</dbReference>